<reference evidence="2 3" key="1">
    <citation type="submission" date="2017-05" db="EMBL/GenBank/DDBJ databases">
        <title>The Genome Sequence of Enterococcus mundtii 6B1_DIV0119.</title>
        <authorList>
            <consortium name="The Broad Institute Genomics Platform"/>
            <consortium name="The Broad Institute Genomic Center for Infectious Diseases"/>
            <person name="Earl A."/>
            <person name="Manson A."/>
            <person name="Schwartman J."/>
            <person name="Gilmore M."/>
            <person name="Abouelleil A."/>
            <person name="Cao P."/>
            <person name="Chapman S."/>
            <person name="Cusick C."/>
            <person name="Shea T."/>
            <person name="Young S."/>
            <person name="Neafsey D."/>
            <person name="Nusbaum C."/>
            <person name="Birren B."/>
        </authorList>
    </citation>
    <scope>NUCLEOTIDE SEQUENCE [LARGE SCALE GENOMIC DNA]</scope>
    <source>
        <strain evidence="2 3">6B1_DIV0119</strain>
    </source>
</reference>
<evidence type="ECO:0000313" key="2">
    <source>
        <dbReference type="EMBL" id="OTP19905.1"/>
    </source>
</evidence>
<dbReference type="InterPro" id="IPR011010">
    <property type="entry name" value="DNA_brk_join_enz"/>
</dbReference>
<protein>
    <submittedName>
        <fullName evidence="2">Tyrosine recombinase</fullName>
    </submittedName>
</protein>
<name>A0A242KFG2_ENTMU</name>
<dbReference type="GO" id="GO:0006310">
    <property type="term" value="P:DNA recombination"/>
    <property type="evidence" value="ECO:0007669"/>
    <property type="project" value="InterPro"/>
</dbReference>
<accession>A0A242KFG2</accession>
<dbReference type="PROSITE" id="PS51898">
    <property type="entry name" value="TYR_RECOMBINASE"/>
    <property type="match status" value="1"/>
</dbReference>
<organism evidence="2 3">
    <name type="scientific">Enterococcus mundtii</name>
    <dbReference type="NCBI Taxonomy" id="53346"/>
    <lineage>
        <taxon>Bacteria</taxon>
        <taxon>Bacillati</taxon>
        <taxon>Bacillota</taxon>
        <taxon>Bacilli</taxon>
        <taxon>Lactobacillales</taxon>
        <taxon>Enterococcaceae</taxon>
        <taxon>Enterococcus</taxon>
    </lineage>
</organism>
<comment type="caution">
    <text evidence="2">The sequence shown here is derived from an EMBL/GenBank/DDBJ whole genome shotgun (WGS) entry which is preliminary data.</text>
</comment>
<dbReference type="GO" id="GO:0015074">
    <property type="term" value="P:DNA integration"/>
    <property type="evidence" value="ECO:0007669"/>
    <property type="project" value="InterPro"/>
</dbReference>
<dbReference type="Proteomes" id="UP000195024">
    <property type="component" value="Unassembled WGS sequence"/>
</dbReference>
<evidence type="ECO:0000259" key="1">
    <source>
        <dbReference type="PROSITE" id="PS51898"/>
    </source>
</evidence>
<dbReference type="AlphaFoldDB" id="A0A242KFG2"/>
<dbReference type="InterPro" id="IPR002104">
    <property type="entry name" value="Integrase_catalytic"/>
</dbReference>
<sequence>MNLEDLSLDKDNVVVTRKGNKKDAVNIAAFAMEYLANYLTIRNSRYKAPEGESALFLTLFTNENLDGSLAFL</sequence>
<feature type="domain" description="Tyr recombinase" evidence="1">
    <location>
        <begin position="1"/>
        <end position="72"/>
    </location>
</feature>
<dbReference type="EMBL" id="NGMS01000012">
    <property type="protein sequence ID" value="OTP19905.1"/>
    <property type="molecule type" value="Genomic_DNA"/>
</dbReference>
<evidence type="ECO:0000313" key="3">
    <source>
        <dbReference type="Proteomes" id="UP000195024"/>
    </source>
</evidence>
<dbReference type="GO" id="GO:0003677">
    <property type="term" value="F:DNA binding"/>
    <property type="evidence" value="ECO:0007669"/>
    <property type="project" value="InterPro"/>
</dbReference>
<dbReference type="SUPFAM" id="SSF56349">
    <property type="entry name" value="DNA breaking-rejoining enzymes"/>
    <property type="match status" value="1"/>
</dbReference>
<gene>
    <name evidence="2" type="ORF">A5802_003356</name>
</gene>
<proteinExistence type="predicted"/>